<gene>
    <name evidence="2" type="ORF">DdX_15727</name>
</gene>
<evidence type="ECO:0000256" key="1">
    <source>
        <dbReference type="SAM" id="MobiDB-lite"/>
    </source>
</evidence>
<protein>
    <recommendedName>
        <fullName evidence="4">F-box domain-containing protein</fullName>
    </recommendedName>
</protein>
<name>A0AAD4MP17_9BILA</name>
<sequence>MTPQNDVLNLLTGAIYQDSNRLQCKMLRFAVNVLGNVPKFISWTNARVFCKEIMLHDDITSSYDEELLDLFKFMELKRSDEYQVVEFIHGNIGYGGITEELKRDYPKYFVKEVRNKNDRCTANVFEFVNTDVGKKLQLSIKFIDDDDDEATYISNYILTPLSDQSITRPNTNQEVGEKKMHRFAQLFEKLAKPSDEAQREPGAKKKRSDGRTTTIATLDDDTMVEVFKHMNYCQLAKKGLVSKRYRDLIRTNRHRLALLYVDTLVLSDYRTRPSVTRVFNQKLSPEAYNEWVSLNGYSKQIPIEGQVVGMQNAQDDRRVYLLNADYNGPNSGQYSDTNLFYASTKLSHENWPVFQHFVRLLLDPIVYIRRIELIPQSDVLNLMAGAFNQDSNRLQCKTLKLNFEGNVQTFIGWIKSHVSCDEIIIHVWSRLEYEEELFDLFVTGANCTSGISFVESSHTKVVVGFVKKFMDLKRSDECRVVESVRGEIKKVYDEISIDVLKRDYPKCFVKEVGNKDHDSAMHVLEFVNTDVGKKLQLSIEMFGIGKT</sequence>
<reference evidence="2" key="1">
    <citation type="submission" date="2022-01" db="EMBL/GenBank/DDBJ databases">
        <title>Genome Sequence Resource for Two Populations of Ditylenchus destructor, the Migratory Endoparasitic Phytonematode.</title>
        <authorList>
            <person name="Zhang H."/>
            <person name="Lin R."/>
            <person name="Xie B."/>
        </authorList>
    </citation>
    <scope>NUCLEOTIDE SEQUENCE</scope>
    <source>
        <strain evidence="2">BazhouSP</strain>
    </source>
</reference>
<dbReference type="AlphaFoldDB" id="A0AAD4MP17"/>
<dbReference type="EMBL" id="JAKKPZ010000106">
    <property type="protein sequence ID" value="KAI1702044.1"/>
    <property type="molecule type" value="Genomic_DNA"/>
</dbReference>
<evidence type="ECO:0000313" key="3">
    <source>
        <dbReference type="Proteomes" id="UP001201812"/>
    </source>
</evidence>
<dbReference type="SUPFAM" id="SSF81383">
    <property type="entry name" value="F-box domain"/>
    <property type="match status" value="1"/>
</dbReference>
<keyword evidence="3" id="KW-1185">Reference proteome</keyword>
<evidence type="ECO:0000313" key="2">
    <source>
        <dbReference type="EMBL" id="KAI1702044.1"/>
    </source>
</evidence>
<feature type="region of interest" description="Disordered" evidence="1">
    <location>
        <begin position="192"/>
        <end position="212"/>
    </location>
</feature>
<dbReference type="InterPro" id="IPR036047">
    <property type="entry name" value="F-box-like_dom_sf"/>
</dbReference>
<comment type="caution">
    <text evidence="2">The sequence shown here is derived from an EMBL/GenBank/DDBJ whole genome shotgun (WGS) entry which is preliminary data.</text>
</comment>
<accession>A0AAD4MP17</accession>
<proteinExistence type="predicted"/>
<organism evidence="2 3">
    <name type="scientific">Ditylenchus destructor</name>
    <dbReference type="NCBI Taxonomy" id="166010"/>
    <lineage>
        <taxon>Eukaryota</taxon>
        <taxon>Metazoa</taxon>
        <taxon>Ecdysozoa</taxon>
        <taxon>Nematoda</taxon>
        <taxon>Chromadorea</taxon>
        <taxon>Rhabditida</taxon>
        <taxon>Tylenchina</taxon>
        <taxon>Tylenchomorpha</taxon>
        <taxon>Sphaerularioidea</taxon>
        <taxon>Anguinidae</taxon>
        <taxon>Anguininae</taxon>
        <taxon>Ditylenchus</taxon>
    </lineage>
</organism>
<evidence type="ECO:0008006" key="4">
    <source>
        <dbReference type="Google" id="ProtNLM"/>
    </source>
</evidence>
<feature type="compositionally biased region" description="Basic and acidic residues" evidence="1">
    <location>
        <begin position="192"/>
        <end position="203"/>
    </location>
</feature>
<dbReference type="Proteomes" id="UP001201812">
    <property type="component" value="Unassembled WGS sequence"/>
</dbReference>